<dbReference type="OMA" id="RNVGANF"/>
<dbReference type="PANTHER" id="PTHR33670:SF14">
    <property type="entry name" value="T20H2.15 PROTEIN"/>
    <property type="match status" value="1"/>
</dbReference>
<feature type="region of interest" description="Disordered" evidence="1">
    <location>
        <begin position="57"/>
        <end position="78"/>
    </location>
</feature>
<proteinExistence type="predicted"/>
<protein>
    <submittedName>
        <fullName evidence="2">Uncharacterized protein</fullName>
    </submittedName>
</protein>
<dbReference type="AlphaFoldDB" id="A0A151RUU4"/>
<dbReference type="PANTHER" id="PTHR33670">
    <property type="entry name" value="SPLICING FACTOR, PROLINE- AND GLUTAMINE-RICH-LIKE"/>
    <property type="match status" value="1"/>
</dbReference>
<reference evidence="2" key="1">
    <citation type="journal article" date="2012" name="Nat. Biotechnol.">
        <title>Draft genome sequence of pigeonpea (Cajanus cajan), an orphan legume crop of resource-poor farmers.</title>
        <authorList>
            <person name="Varshney R.K."/>
            <person name="Chen W."/>
            <person name="Li Y."/>
            <person name="Bharti A.K."/>
            <person name="Saxena R.K."/>
            <person name="Schlueter J.A."/>
            <person name="Donoghue M.T."/>
            <person name="Azam S."/>
            <person name="Fan G."/>
            <person name="Whaley A.M."/>
            <person name="Farmer A.D."/>
            <person name="Sheridan J."/>
            <person name="Iwata A."/>
            <person name="Tuteja R."/>
            <person name="Penmetsa R.V."/>
            <person name="Wu W."/>
            <person name="Upadhyaya H.D."/>
            <person name="Yang S.P."/>
            <person name="Shah T."/>
            <person name="Saxena K.B."/>
            <person name="Michael T."/>
            <person name="McCombie W.R."/>
            <person name="Yang B."/>
            <person name="Zhang G."/>
            <person name="Yang H."/>
            <person name="Wang J."/>
            <person name="Spillane C."/>
            <person name="Cook D.R."/>
            <person name="May G.D."/>
            <person name="Xu X."/>
            <person name="Jackson S.A."/>
        </authorList>
    </citation>
    <scope>NUCLEOTIDE SEQUENCE [LARGE SCALE GENOMIC DNA]</scope>
</reference>
<evidence type="ECO:0000313" key="3">
    <source>
        <dbReference type="Proteomes" id="UP000075243"/>
    </source>
</evidence>
<sequence>MKKNGGGNTNRCENLNTYAGLLNPPSRAMSFSYSHPLSPYSYSSSLLVQQQPPLLPLPHVSRNPSTNNKTRSRHLSLKATKKSINRDSKELPTLLVGLGNMEDDHVVWGSVFNLAPPPSSLPLPKFTLRSKLACNAEAAASGGGVDDGATNNLRRLLRLR</sequence>
<keyword evidence="3" id="KW-1185">Reference proteome</keyword>
<evidence type="ECO:0000313" key="2">
    <source>
        <dbReference type="EMBL" id="KYP46320.1"/>
    </source>
</evidence>
<organism evidence="2 3">
    <name type="scientific">Cajanus cajan</name>
    <name type="common">Pigeon pea</name>
    <name type="synonym">Cajanus indicus</name>
    <dbReference type="NCBI Taxonomy" id="3821"/>
    <lineage>
        <taxon>Eukaryota</taxon>
        <taxon>Viridiplantae</taxon>
        <taxon>Streptophyta</taxon>
        <taxon>Embryophyta</taxon>
        <taxon>Tracheophyta</taxon>
        <taxon>Spermatophyta</taxon>
        <taxon>Magnoliopsida</taxon>
        <taxon>eudicotyledons</taxon>
        <taxon>Gunneridae</taxon>
        <taxon>Pentapetalae</taxon>
        <taxon>rosids</taxon>
        <taxon>fabids</taxon>
        <taxon>Fabales</taxon>
        <taxon>Fabaceae</taxon>
        <taxon>Papilionoideae</taxon>
        <taxon>50 kb inversion clade</taxon>
        <taxon>NPAAA clade</taxon>
        <taxon>indigoferoid/millettioid clade</taxon>
        <taxon>Phaseoleae</taxon>
        <taxon>Cajanus</taxon>
    </lineage>
</organism>
<name>A0A151RUU4_CAJCA</name>
<evidence type="ECO:0000256" key="1">
    <source>
        <dbReference type="SAM" id="MobiDB-lite"/>
    </source>
</evidence>
<dbReference type="Proteomes" id="UP000075243">
    <property type="component" value="Unassembled WGS sequence"/>
</dbReference>
<dbReference type="Gramene" id="C.cajan_30746.t">
    <property type="protein sequence ID" value="C.cajan_30746.t.cds1"/>
    <property type="gene ID" value="C.cajan_30746"/>
</dbReference>
<accession>A0A151RUU4</accession>
<dbReference type="EMBL" id="KQ483562">
    <property type="protein sequence ID" value="KYP46320.1"/>
    <property type="molecule type" value="Genomic_DNA"/>
</dbReference>
<gene>
    <name evidence="2" type="ORF">KK1_032123</name>
</gene>